<dbReference type="RefSeq" id="WP_069442271.1">
    <property type="nucleotide sequence ID" value="NZ_LPWF01000028.1"/>
</dbReference>
<dbReference type="AlphaFoldDB" id="A0A1E3VTB2"/>
<proteinExistence type="predicted"/>
<comment type="caution">
    <text evidence="3">The sequence shown here is derived from an EMBL/GenBank/DDBJ whole genome shotgun (WGS) entry which is preliminary data.</text>
</comment>
<protein>
    <submittedName>
        <fullName evidence="3">Uncharacterized protein</fullName>
    </submittedName>
</protein>
<evidence type="ECO:0000313" key="4">
    <source>
        <dbReference type="Proteomes" id="UP000094472"/>
    </source>
</evidence>
<keyword evidence="4" id="KW-1185">Reference proteome</keyword>
<evidence type="ECO:0000313" key="3">
    <source>
        <dbReference type="EMBL" id="ODR96762.1"/>
    </source>
</evidence>
<dbReference type="OrthoDB" id="9967393at2"/>
<keyword evidence="2" id="KW-0472">Membrane</keyword>
<name>A0A1E3VTB2_9HYPH</name>
<keyword evidence="2" id="KW-1133">Transmembrane helix</keyword>
<accession>A0A1E3VTB2</accession>
<evidence type="ECO:0000256" key="1">
    <source>
        <dbReference type="SAM" id="MobiDB-lite"/>
    </source>
</evidence>
<reference evidence="3 4" key="1">
    <citation type="journal article" date="2016" name="Environ. Microbiol.">
        <title>New Methyloceanibacter diversity from North Sea sediments includes methanotroph containing solely the soluble methane monooxygenase.</title>
        <authorList>
            <person name="Vekeman B."/>
            <person name="Kerckhof F.M."/>
            <person name="Cremers G."/>
            <person name="de Vos P."/>
            <person name="Vandamme P."/>
            <person name="Boon N."/>
            <person name="Op den Camp H.J."/>
            <person name="Heylen K."/>
        </authorList>
    </citation>
    <scope>NUCLEOTIDE SEQUENCE [LARGE SCALE GENOMIC DNA]</scope>
    <source>
        <strain evidence="3 4">R-67175</strain>
    </source>
</reference>
<gene>
    <name evidence="3" type="ORF">AUC69_14350</name>
</gene>
<evidence type="ECO:0000256" key="2">
    <source>
        <dbReference type="SAM" id="Phobius"/>
    </source>
</evidence>
<feature type="region of interest" description="Disordered" evidence="1">
    <location>
        <begin position="1"/>
        <end position="21"/>
    </location>
</feature>
<keyword evidence="2" id="KW-0812">Transmembrane</keyword>
<sequence length="85" mass="8940">MTTATQRPNAPRAGASRHGAEPFVAETLSQIEASTLRNPLAAVAVAAGVGFMISKLRLDKAARSLGLFPMIASAAFGYWLKPRAD</sequence>
<dbReference type="STRING" id="1774969.AUC69_14350"/>
<dbReference type="EMBL" id="LPWF01000028">
    <property type="protein sequence ID" value="ODR96762.1"/>
    <property type="molecule type" value="Genomic_DNA"/>
</dbReference>
<dbReference type="Proteomes" id="UP000094472">
    <property type="component" value="Unassembled WGS sequence"/>
</dbReference>
<feature type="transmembrane region" description="Helical" evidence="2">
    <location>
        <begin position="61"/>
        <end position="80"/>
    </location>
</feature>
<organism evidence="3 4">
    <name type="scientific">Methyloceanibacter superfactus</name>
    <dbReference type="NCBI Taxonomy" id="1774969"/>
    <lineage>
        <taxon>Bacteria</taxon>
        <taxon>Pseudomonadati</taxon>
        <taxon>Pseudomonadota</taxon>
        <taxon>Alphaproteobacteria</taxon>
        <taxon>Hyphomicrobiales</taxon>
        <taxon>Hyphomicrobiaceae</taxon>
        <taxon>Methyloceanibacter</taxon>
    </lineage>
</organism>